<dbReference type="OrthoDB" id="2613830at2"/>
<dbReference type="GO" id="GO:0046491">
    <property type="term" value="P:L-methylmalonyl-CoA metabolic process"/>
    <property type="evidence" value="ECO:0007669"/>
    <property type="project" value="TreeGrafter"/>
</dbReference>
<reference evidence="2 3" key="1">
    <citation type="journal article" date="2014" name="Int. J. Syst. Evol. Microbiol.">
        <title>Bradyrhizobium ottawaense sp. nov., a symbiotic nitrogen fixing bacterium from root nodules of soybeans in Canada.</title>
        <authorList>
            <person name="Yu X."/>
            <person name="Cloutier S."/>
            <person name="Tambong J.T."/>
            <person name="Bromfield E.S."/>
        </authorList>
    </citation>
    <scope>NUCLEOTIDE SEQUENCE [LARGE SCALE GENOMIC DNA]</scope>
    <source>
        <strain evidence="2 3">OO99</strain>
    </source>
</reference>
<dbReference type="EMBL" id="CP029425">
    <property type="protein sequence ID" value="AWL93422.1"/>
    <property type="molecule type" value="Genomic_DNA"/>
</dbReference>
<proteinExistence type="predicted"/>
<evidence type="ECO:0000313" key="3">
    <source>
        <dbReference type="Proteomes" id="UP000215703"/>
    </source>
</evidence>
<dbReference type="Proteomes" id="UP000215703">
    <property type="component" value="Chromosome"/>
</dbReference>
<dbReference type="FunFam" id="3.10.180.10:FF:000037">
    <property type="entry name" value="Catechol 2,3-dioxygenase"/>
    <property type="match status" value="1"/>
</dbReference>
<reference evidence="2 3" key="2">
    <citation type="journal article" date="2017" name="Syst. Appl. Microbiol.">
        <title>Soybeans inoculated with root zone soils of Canadian native legumes harbour diverse and novel Bradyrhizobium spp. that possess agricultural potential.</title>
        <authorList>
            <person name="Bromfield E.S.P."/>
            <person name="Cloutier S."/>
            <person name="Tambong J.T."/>
            <person name="Tran Thi T.V."/>
        </authorList>
    </citation>
    <scope>NUCLEOTIDE SEQUENCE [LARGE SCALE GENOMIC DNA]</scope>
    <source>
        <strain evidence="2 3">OO99</strain>
    </source>
</reference>
<dbReference type="KEGG" id="bot:CIT37_15585"/>
<dbReference type="GO" id="GO:0004493">
    <property type="term" value="F:methylmalonyl-CoA epimerase activity"/>
    <property type="evidence" value="ECO:0007669"/>
    <property type="project" value="TreeGrafter"/>
</dbReference>
<gene>
    <name evidence="2" type="ORF">CIT37_15585</name>
</gene>
<organism evidence="2 3">
    <name type="scientific">Bradyrhizobium ottawaense</name>
    <dbReference type="NCBI Taxonomy" id="931866"/>
    <lineage>
        <taxon>Bacteria</taxon>
        <taxon>Pseudomonadati</taxon>
        <taxon>Pseudomonadota</taxon>
        <taxon>Alphaproteobacteria</taxon>
        <taxon>Hyphomicrobiales</taxon>
        <taxon>Nitrobacteraceae</taxon>
        <taxon>Bradyrhizobium</taxon>
    </lineage>
</organism>
<name>A0A2U8P6Q3_9BRAD</name>
<dbReference type="PANTHER" id="PTHR43048">
    <property type="entry name" value="METHYLMALONYL-COA EPIMERASE"/>
    <property type="match status" value="1"/>
</dbReference>
<dbReference type="PROSITE" id="PS51819">
    <property type="entry name" value="VOC"/>
    <property type="match status" value="1"/>
</dbReference>
<dbReference type="Pfam" id="PF13669">
    <property type="entry name" value="Glyoxalase_4"/>
    <property type="match status" value="1"/>
</dbReference>
<dbReference type="InterPro" id="IPR037523">
    <property type="entry name" value="VOC_core"/>
</dbReference>
<dbReference type="SUPFAM" id="SSF54593">
    <property type="entry name" value="Glyoxalase/Bleomycin resistance protein/Dihydroxybiphenyl dioxygenase"/>
    <property type="match status" value="1"/>
</dbReference>
<dbReference type="InterPro" id="IPR051785">
    <property type="entry name" value="MMCE/EMCE_epimerase"/>
</dbReference>
<protein>
    <submittedName>
        <fullName evidence="2">VOC family protein</fullName>
    </submittedName>
</protein>
<dbReference type="PANTHER" id="PTHR43048:SF6">
    <property type="entry name" value="BLR8189 PROTEIN"/>
    <property type="match status" value="1"/>
</dbReference>
<evidence type="ECO:0000256" key="1">
    <source>
        <dbReference type="ARBA" id="ARBA00022723"/>
    </source>
</evidence>
<dbReference type="AlphaFoldDB" id="A0A2U8P6Q3"/>
<dbReference type="Gene3D" id="3.10.180.10">
    <property type="entry name" value="2,3-Dihydroxybiphenyl 1,2-Dioxygenase, domain 1"/>
    <property type="match status" value="1"/>
</dbReference>
<accession>A0A5H2YZ85</accession>
<keyword evidence="1" id="KW-0479">Metal-binding</keyword>
<evidence type="ECO:0000313" key="2">
    <source>
        <dbReference type="EMBL" id="AWL93422.1"/>
    </source>
</evidence>
<dbReference type="InterPro" id="IPR029068">
    <property type="entry name" value="Glyas_Bleomycin-R_OHBP_Dase"/>
</dbReference>
<dbReference type="CDD" id="cd16361">
    <property type="entry name" value="VOC_ShValD_like"/>
    <property type="match status" value="1"/>
</dbReference>
<dbReference type="GO" id="GO:0046872">
    <property type="term" value="F:metal ion binding"/>
    <property type="evidence" value="ECO:0007669"/>
    <property type="project" value="UniProtKB-KW"/>
</dbReference>
<accession>A0A2U8P6Q3</accession>
<sequence>MSLWAGEIATLRQQSPALITIDQFNQKGQPVMTTPIIRGVNHIGITVPDIEAAKSFLVQAFGGQVIYQSFGPQDPPRQGPEFERAVGAFPGTVVRGQAMVKIGTGPDIELFEMHGPQQAQPIRASDFGITHFGVYTDDIDASVTRFEKAGGTRLTAPRAIPYATEKGLGNKVCYCRMPWGTTMEFITTPDRMPYHDQTALRRWQDED</sequence>